<evidence type="ECO:0008006" key="4">
    <source>
        <dbReference type="Google" id="ProtNLM"/>
    </source>
</evidence>
<organism evidence="2 3">
    <name type="scientific">Candidatus Muproteobacteria bacterium RBG_16_64_11</name>
    <dbReference type="NCBI Taxonomy" id="1817758"/>
    <lineage>
        <taxon>Bacteria</taxon>
        <taxon>Pseudomonadati</taxon>
        <taxon>Pseudomonadota</taxon>
        <taxon>Candidatus Muproteobacteria</taxon>
    </lineage>
</organism>
<feature type="transmembrane region" description="Helical" evidence="1">
    <location>
        <begin position="150"/>
        <end position="170"/>
    </location>
</feature>
<comment type="caution">
    <text evidence="2">The sequence shown here is derived from an EMBL/GenBank/DDBJ whole genome shotgun (WGS) entry which is preliminary data.</text>
</comment>
<dbReference type="EMBL" id="MFSS01000090">
    <property type="protein sequence ID" value="OGI42441.1"/>
    <property type="molecule type" value="Genomic_DNA"/>
</dbReference>
<keyword evidence="1" id="KW-1133">Transmembrane helix</keyword>
<protein>
    <recommendedName>
        <fullName evidence="4">Glycerophosphoryl diester phosphodiesterase membrane domain-containing protein</fullName>
    </recommendedName>
</protein>
<dbReference type="Proteomes" id="UP000177925">
    <property type="component" value="Unassembled WGS sequence"/>
</dbReference>
<reference evidence="2 3" key="1">
    <citation type="journal article" date="2016" name="Nat. Commun.">
        <title>Thousands of microbial genomes shed light on interconnected biogeochemical processes in an aquifer system.</title>
        <authorList>
            <person name="Anantharaman K."/>
            <person name="Brown C.T."/>
            <person name="Hug L.A."/>
            <person name="Sharon I."/>
            <person name="Castelle C.J."/>
            <person name="Probst A.J."/>
            <person name="Thomas B.C."/>
            <person name="Singh A."/>
            <person name="Wilkins M.J."/>
            <person name="Karaoz U."/>
            <person name="Brodie E.L."/>
            <person name="Williams K.H."/>
            <person name="Hubbard S.S."/>
            <person name="Banfield J.F."/>
        </authorList>
    </citation>
    <scope>NUCLEOTIDE SEQUENCE [LARGE SCALE GENOMIC DNA]</scope>
</reference>
<keyword evidence="1" id="KW-0812">Transmembrane</keyword>
<proteinExistence type="predicted"/>
<name>A0A1F6TBB8_9PROT</name>
<evidence type="ECO:0000256" key="1">
    <source>
        <dbReference type="SAM" id="Phobius"/>
    </source>
</evidence>
<dbReference type="STRING" id="1817758.A2150_07895"/>
<evidence type="ECO:0000313" key="2">
    <source>
        <dbReference type="EMBL" id="OGI42441.1"/>
    </source>
</evidence>
<feature type="transmembrane region" description="Helical" evidence="1">
    <location>
        <begin position="238"/>
        <end position="259"/>
    </location>
</feature>
<keyword evidence="1" id="KW-0472">Membrane</keyword>
<feature type="transmembrane region" description="Helical" evidence="1">
    <location>
        <begin position="214"/>
        <end position="232"/>
    </location>
</feature>
<accession>A0A1F6TBB8</accession>
<feature type="transmembrane region" description="Helical" evidence="1">
    <location>
        <begin position="176"/>
        <end position="193"/>
    </location>
</feature>
<feature type="transmembrane region" description="Helical" evidence="1">
    <location>
        <begin position="28"/>
        <end position="46"/>
    </location>
</feature>
<feature type="transmembrane region" description="Helical" evidence="1">
    <location>
        <begin position="53"/>
        <end position="71"/>
    </location>
</feature>
<feature type="transmembrane region" description="Helical" evidence="1">
    <location>
        <begin position="117"/>
        <end position="138"/>
    </location>
</feature>
<dbReference type="AlphaFoldDB" id="A0A1F6TBB8"/>
<sequence length="269" mass="28296">MTQVNTFDAVRGWEWLRAGLRLFGKAPALWLAIALLYLAIGFLFNLLPFVGRLVMVLLTPLFTAGAFAAAAETDQAPPAGPLFGPGETPAARAGTLWGLLKQAAARLFAGFNDLDRALPAMIVGALALGGVVIIQILVQVLKVGTHTVSVLFGGAVSVTALLPSLLGLIAMVAIELAFAMALVYAIPLIVFQNETPLAALRRSFFASLVNARPLMLFGGVFLLGFIAVQWLFGLVGSLGYVGYFALGAALLPVLVTGVYSSYRDLHAAP</sequence>
<gene>
    <name evidence="2" type="ORF">A2150_07895</name>
</gene>
<evidence type="ECO:0000313" key="3">
    <source>
        <dbReference type="Proteomes" id="UP000177925"/>
    </source>
</evidence>